<dbReference type="InParanoid" id="B7GDD3"/>
<name>B7GDD3_PHATC</name>
<feature type="transmembrane region" description="Helical" evidence="7">
    <location>
        <begin position="188"/>
        <end position="211"/>
    </location>
</feature>
<reference evidence="9 10" key="1">
    <citation type="journal article" date="2008" name="Nature">
        <title>The Phaeodactylum genome reveals the evolutionary history of diatom genomes.</title>
        <authorList>
            <person name="Bowler C."/>
            <person name="Allen A.E."/>
            <person name="Badger J.H."/>
            <person name="Grimwood J."/>
            <person name="Jabbari K."/>
            <person name="Kuo A."/>
            <person name="Maheswari U."/>
            <person name="Martens C."/>
            <person name="Maumus F."/>
            <person name="Otillar R.P."/>
            <person name="Rayko E."/>
            <person name="Salamov A."/>
            <person name="Vandepoele K."/>
            <person name="Beszteri B."/>
            <person name="Gruber A."/>
            <person name="Heijde M."/>
            <person name="Katinka M."/>
            <person name="Mock T."/>
            <person name="Valentin K."/>
            <person name="Verret F."/>
            <person name="Berges J.A."/>
            <person name="Brownlee C."/>
            <person name="Cadoret J.P."/>
            <person name="Chiovitti A."/>
            <person name="Choi C.J."/>
            <person name="Coesel S."/>
            <person name="De Martino A."/>
            <person name="Detter J.C."/>
            <person name="Durkin C."/>
            <person name="Falciatore A."/>
            <person name="Fournet J."/>
            <person name="Haruta M."/>
            <person name="Huysman M.J."/>
            <person name="Jenkins B.D."/>
            <person name="Jiroutova K."/>
            <person name="Jorgensen R.E."/>
            <person name="Joubert Y."/>
            <person name="Kaplan A."/>
            <person name="Kroger N."/>
            <person name="Kroth P.G."/>
            <person name="La Roche J."/>
            <person name="Lindquist E."/>
            <person name="Lommer M."/>
            <person name="Martin-Jezequel V."/>
            <person name="Lopez P.J."/>
            <person name="Lucas S."/>
            <person name="Mangogna M."/>
            <person name="McGinnis K."/>
            <person name="Medlin L.K."/>
            <person name="Montsant A."/>
            <person name="Oudot-Le Secq M.P."/>
            <person name="Napoli C."/>
            <person name="Obornik M."/>
            <person name="Parker M.S."/>
            <person name="Petit J.L."/>
            <person name="Porcel B.M."/>
            <person name="Poulsen N."/>
            <person name="Robison M."/>
            <person name="Rychlewski L."/>
            <person name="Rynearson T.A."/>
            <person name="Schmutz J."/>
            <person name="Shapiro H."/>
            <person name="Siaut M."/>
            <person name="Stanley M."/>
            <person name="Sussman M.R."/>
            <person name="Taylor A.R."/>
            <person name="Vardi A."/>
            <person name="von Dassow P."/>
            <person name="Vyverman W."/>
            <person name="Willis A."/>
            <person name="Wyrwicz L.S."/>
            <person name="Rokhsar D.S."/>
            <person name="Weissenbach J."/>
            <person name="Armbrust E.V."/>
            <person name="Green B.R."/>
            <person name="Van de Peer Y."/>
            <person name="Grigoriev I.V."/>
        </authorList>
    </citation>
    <scope>NUCLEOTIDE SEQUENCE [LARGE SCALE GENOMIC DNA]</scope>
    <source>
        <strain evidence="9 10">CCAP 1055/1</strain>
    </source>
</reference>
<evidence type="ECO:0000313" key="10">
    <source>
        <dbReference type="Proteomes" id="UP000000759"/>
    </source>
</evidence>
<dbReference type="Proteomes" id="UP000000759">
    <property type="component" value="Chromosome 28"/>
</dbReference>
<keyword evidence="5 7" id="KW-0472">Membrane</keyword>
<organism evidence="9 10">
    <name type="scientific">Phaeodactylum tricornutum (strain CCAP 1055/1)</name>
    <dbReference type="NCBI Taxonomy" id="556484"/>
    <lineage>
        <taxon>Eukaryota</taxon>
        <taxon>Sar</taxon>
        <taxon>Stramenopiles</taxon>
        <taxon>Ochrophyta</taxon>
        <taxon>Bacillariophyta</taxon>
        <taxon>Bacillariophyceae</taxon>
        <taxon>Bacillariophycidae</taxon>
        <taxon>Naviculales</taxon>
        <taxon>Phaeodactylaceae</taxon>
        <taxon>Phaeodactylum</taxon>
    </lineage>
</organism>
<sequence length="304" mass="32789">MSTTENDGPKAARDSPRGRTTIKLVIGLLLLGFVAFVILDSLTNRYVRDGIDSFLDWIEENSVEGIFLFVLVYFAATILFIPGSILTLGAGFVFASSFGLGLGLVIGVFAVFLGASLGATASFFIGRYLLRDQATKLTKKYAVFEALDVALQENGLKILVLLRLSPIVPFNAINYICGVTAVSIRDYILALFAILPGTTLYVFLGASAGSLSDSASSGDDSTVTITVVVLGIVLGFIAIWISARYARKELNRVLEQRRAESEQSEETAESNIEQGVVNHPRDRDLDCSECEQVGDVGPVELSIK</sequence>
<dbReference type="HOGENOM" id="CLU_038944_3_2_1"/>
<feature type="region of interest" description="Disordered" evidence="6">
    <location>
        <begin position="258"/>
        <end position="284"/>
    </location>
</feature>
<evidence type="ECO:0000256" key="5">
    <source>
        <dbReference type="ARBA" id="ARBA00023136"/>
    </source>
</evidence>
<feature type="transmembrane region" description="Helical" evidence="7">
    <location>
        <begin position="66"/>
        <end position="94"/>
    </location>
</feature>
<keyword evidence="3 7" id="KW-0812">Transmembrane</keyword>
<evidence type="ECO:0000313" key="9">
    <source>
        <dbReference type="EMBL" id="EEC43240.1"/>
    </source>
</evidence>
<protein>
    <recommendedName>
        <fullName evidence="8">VTT domain-containing protein</fullName>
    </recommendedName>
</protein>
<dbReference type="PaxDb" id="2850-Phatr41130"/>
<comment type="subcellular location">
    <subcellularLocation>
        <location evidence="1">Cell membrane</location>
        <topology evidence="1">Multi-pass membrane protein</topology>
    </subcellularLocation>
</comment>
<dbReference type="InterPro" id="IPR015414">
    <property type="entry name" value="TMEM64"/>
</dbReference>
<evidence type="ECO:0000256" key="4">
    <source>
        <dbReference type="ARBA" id="ARBA00022989"/>
    </source>
</evidence>
<reference evidence="10" key="2">
    <citation type="submission" date="2008-08" db="EMBL/GenBank/DDBJ databases">
        <authorList>
            <consortium name="Diatom Consortium"/>
            <person name="Grigoriev I."/>
            <person name="Grimwood J."/>
            <person name="Kuo A."/>
            <person name="Otillar R.P."/>
            <person name="Salamov A."/>
            <person name="Detter J.C."/>
            <person name="Lindquist E."/>
            <person name="Shapiro H."/>
            <person name="Lucas S."/>
            <person name="Glavina del Rio T."/>
            <person name="Pitluck S."/>
            <person name="Rokhsar D."/>
            <person name="Bowler C."/>
        </authorList>
    </citation>
    <scope>GENOME REANNOTATION</scope>
    <source>
        <strain evidence="10">CCAP 1055/1</strain>
    </source>
</reference>
<dbReference type="Pfam" id="PF09335">
    <property type="entry name" value="VTT_dom"/>
    <property type="match status" value="1"/>
</dbReference>
<keyword evidence="2" id="KW-1003">Cell membrane</keyword>
<dbReference type="OrthoDB" id="166803at2759"/>
<dbReference type="PANTHER" id="PTHR12677:SF59">
    <property type="entry name" value="GOLGI APPARATUS MEMBRANE PROTEIN TVP38-RELATED"/>
    <property type="match status" value="1"/>
</dbReference>
<evidence type="ECO:0000256" key="3">
    <source>
        <dbReference type="ARBA" id="ARBA00022692"/>
    </source>
</evidence>
<evidence type="ECO:0000259" key="8">
    <source>
        <dbReference type="Pfam" id="PF09335"/>
    </source>
</evidence>
<dbReference type="AlphaFoldDB" id="B7GDD3"/>
<dbReference type="RefSeq" id="XP_002185108.1">
    <property type="nucleotide sequence ID" value="XM_002185072.1"/>
</dbReference>
<evidence type="ECO:0000256" key="1">
    <source>
        <dbReference type="ARBA" id="ARBA00004651"/>
    </source>
</evidence>
<dbReference type="InterPro" id="IPR032816">
    <property type="entry name" value="VTT_dom"/>
</dbReference>
<evidence type="ECO:0000256" key="7">
    <source>
        <dbReference type="SAM" id="Phobius"/>
    </source>
</evidence>
<keyword evidence="4 7" id="KW-1133">Transmembrane helix</keyword>
<dbReference type="GeneID" id="7199089"/>
<dbReference type="PANTHER" id="PTHR12677">
    <property type="entry name" value="GOLGI APPARATUS MEMBRANE PROTEIN TVP38-RELATED"/>
    <property type="match status" value="1"/>
</dbReference>
<feature type="transmembrane region" description="Helical" evidence="7">
    <location>
        <begin position="20"/>
        <end position="39"/>
    </location>
</feature>
<proteinExistence type="predicted"/>
<feature type="domain" description="VTT" evidence="8">
    <location>
        <begin position="81"/>
        <end position="206"/>
    </location>
</feature>
<gene>
    <name evidence="9" type="ORF">PHATRDRAFT_41130</name>
</gene>
<feature type="transmembrane region" description="Helical" evidence="7">
    <location>
        <begin position="100"/>
        <end position="130"/>
    </location>
</feature>
<dbReference type="KEGG" id="pti:PHATRDRAFT_41130"/>
<evidence type="ECO:0000256" key="2">
    <source>
        <dbReference type="ARBA" id="ARBA00022475"/>
    </source>
</evidence>
<accession>B7GDD3</accession>
<keyword evidence="10" id="KW-1185">Reference proteome</keyword>
<evidence type="ECO:0000256" key="6">
    <source>
        <dbReference type="SAM" id="MobiDB-lite"/>
    </source>
</evidence>
<feature type="transmembrane region" description="Helical" evidence="7">
    <location>
        <begin position="223"/>
        <end position="243"/>
    </location>
</feature>
<dbReference type="EMBL" id="CM000630">
    <property type="protein sequence ID" value="EEC43240.1"/>
    <property type="molecule type" value="Genomic_DNA"/>
</dbReference>
<dbReference type="GO" id="GO:0005886">
    <property type="term" value="C:plasma membrane"/>
    <property type="evidence" value="ECO:0007669"/>
    <property type="project" value="UniProtKB-SubCell"/>
</dbReference>
<dbReference type="eggNOG" id="KOG3140">
    <property type="taxonomic scope" value="Eukaryota"/>
</dbReference>